<keyword evidence="2" id="KW-1185">Reference proteome</keyword>
<evidence type="ECO:0000313" key="1">
    <source>
        <dbReference type="EMBL" id="KRM10394.1"/>
    </source>
</evidence>
<dbReference type="PATRIC" id="fig|1423735.3.peg.1415"/>
<gene>
    <name evidence="1" type="ORF">FC15_GL001368</name>
</gene>
<dbReference type="Proteomes" id="UP000051315">
    <property type="component" value="Unassembled WGS sequence"/>
</dbReference>
<comment type="caution">
    <text evidence="1">The sequence shown here is derived from an EMBL/GenBank/DDBJ whole genome shotgun (WGS) entry which is preliminary data.</text>
</comment>
<organism evidence="1 2">
    <name type="scientific">Lapidilactobacillus concavus DSM 17758</name>
    <dbReference type="NCBI Taxonomy" id="1423735"/>
    <lineage>
        <taxon>Bacteria</taxon>
        <taxon>Bacillati</taxon>
        <taxon>Bacillota</taxon>
        <taxon>Bacilli</taxon>
        <taxon>Lactobacillales</taxon>
        <taxon>Lactobacillaceae</taxon>
        <taxon>Lapidilactobacillus</taxon>
    </lineage>
</organism>
<dbReference type="STRING" id="1423735.FC15_GL001368"/>
<sequence length="144" mass="16616">MLGIIIVGLIIFGISGHGRRSAYDDLKVVDVSGHHFEIKGQFTATLNKQQLNLKRQTITYTLTVNAQQDSKLRPQNWFLIDTANSEIDQFYKIRVNRQPEIALKNGNNRVELTAEINGMTPKNLKLVYAAYLPTKRRYEKYELY</sequence>
<reference evidence="1 2" key="1">
    <citation type="journal article" date="2015" name="Genome Announc.">
        <title>Expanding the biotechnology potential of lactobacilli through comparative genomics of 213 strains and associated genera.</title>
        <authorList>
            <person name="Sun Z."/>
            <person name="Harris H.M."/>
            <person name="McCann A."/>
            <person name="Guo C."/>
            <person name="Argimon S."/>
            <person name="Zhang W."/>
            <person name="Yang X."/>
            <person name="Jeffery I.B."/>
            <person name="Cooney J.C."/>
            <person name="Kagawa T.F."/>
            <person name="Liu W."/>
            <person name="Song Y."/>
            <person name="Salvetti E."/>
            <person name="Wrobel A."/>
            <person name="Rasinkangas P."/>
            <person name="Parkhill J."/>
            <person name="Rea M.C."/>
            <person name="O'Sullivan O."/>
            <person name="Ritari J."/>
            <person name="Douillard F.P."/>
            <person name="Paul Ross R."/>
            <person name="Yang R."/>
            <person name="Briner A.E."/>
            <person name="Felis G.E."/>
            <person name="de Vos W.M."/>
            <person name="Barrangou R."/>
            <person name="Klaenhammer T.R."/>
            <person name="Caufield P.W."/>
            <person name="Cui Y."/>
            <person name="Zhang H."/>
            <person name="O'Toole P.W."/>
        </authorList>
    </citation>
    <scope>NUCLEOTIDE SEQUENCE [LARGE SCALE GENOMIC DNA]</scope>
    <source>
        <strain evidence="1 2">DSM 17758</strain>
    </source>
</reference>
<evidence type="ECO:0000313" key="2">
    <source>
        <dbReference type="Proteomes" id="UP000051315"/>
    </source>
</evidence>
<accession>A0A0R1VXT8</accession>
<name>A0A0R1VXT8_9LACO</name>
<protein>
    <submittedName>
        <fullName evidence="1">Uncharacterized protein</fullName>
    </submittedName>
</protein>
<dbReference type="AlphaFoldDB" id="A0A0R1VXT8"/>
<proteinExistence type="predicted"/>
<dbReference type="EMBL" id="AZFX01000038">
    <property type="protein sequence ID" value="KRM10394.1"/>
    <property type="molecule type" value="Genomic_DNA"/>
</dbReference>